<evidence type="ECO:0000259" key="1">
    <source>
        <dbReference type="Pfam" id="PF00561"/>
    </source>
</evidence>
<dbReference type="InterPro" id="IPR000073">
    <property type="entry name" value="AB_hydrolase_1"/>
</dbReference>
<gene>
    <name evidence="2" type="ORF">EOK75_18705</name>
</gene>
<dbReference type="KEGG" id="pseb:EOK75_18705"/>
<dbReference type="OrthoDB" id="7616518at2"/>
<keyword evidence="3" id="KW-1185">Reference proteome</keyword>
<dbReference type="PANTHER" id="PTHR43433">
    <property type="entry name" value="HYDROLASE, ALPHA/BETA FOLD FAMILY PROTEIN"/>
    <property type="match status" value="1"/>
</dbReference>
<proteinExistence type="predicted"/>
<dbReference type="EMBL" id="CP039965">
    <property type="protein sequence ID" value="QCO57719.1"/>
    <property type="molecule type" value="Genomic_DNA"/>
</dbReference>
<evidence type="ECO:0000313" key="2">
    <source>
        <dbReference type="EMBL" id="QCO57719.1"/>
    </source>
</evidence>
<name>A0A4P8EL53_9RHOB</name>
<dbReference type="GO" id="GO:0046503">
    <property type="term" value="P:glycerolipid catabolic process"/>
    <property type="evidence" value="ECO:0007669"/>
    <property type="project" value="TreeGrafter"/>
</dbReference>
<dbReference type="Proteomes" id="UP000298631">
    <property type="component" value="Plasmid unnamed1"/>
</dbReference>
<dbReference type="InterPro" id="IPR050471">
    <property type="entry name" value="AB_hydrolase"/>
</dbReference>
<keyword evidence="2" id="KW-0378">Hydrolase</keyword>
<dbReference type="AlphaFoldDB" id="A0A4P8EL53"/>
<evidence type="ECO:0000313" key="3">
    <source>
        <dbReference type="Proteomes" id="UP000298631"/>
    </source>
</evidence>
<protein>
    <submittedName>
        <fullName evidence="2">Alpha/beta fold hydrolase</fullName>
    </submittedName>
</protein>
<dbReference type="Gene3D" id="3.40.50.1820">
    <property type="entry name" value="alpha/beta hydrolase"/>
    <property type="match status" value="1"/>
</dbReference>
<reference evidence="2 3" key="1">
    <citation type="submission" date="2019-05" db="EMBL/GenBank/DDBJ databases">
        <title>Pseudorhodobacter turbinis sp. nov., isolated from the gut of the Korean turban shell.</title>
        <authorList>
            <person name="Jeong Y.-S."/>
            <person name="Kang W.-R."/>
            <person name="Bae J.-W."/>
        </authorList>
    </citation>
    <scope>NUCLEOTIDE SEQUENCE [LARGE SCALE GENOMIC DNA]</scope>
    <source>
        <strain evidence="2 3">S12M18</strain>
        <plasmid evidence="2 3">unnamed1</plasmid>
    </source>
</reference>
<dbReference type="PRINTS" id="PR00111">
    <property type="entry name" value="ABHYDROLASE"/>
</dbReference>
<dbReference type="RefSeq" id="WP_137195527.1">
    <property type="nucleotide sequence ID" value="NZ_CP039965.1"/>
</dbReference>
<dbReference type="Pfam" id="PF00561">
    <property type="entry name" value="Abhydrolase_1"/>
    <property type="match status" value="1"/>
</dbReference>
<organism evidence="2 3">
    <name type="scientific">Pseudorhodobacter turbinis</name>
    <dbReference type="NCBI Taxonomy" id="2500533"/>
    <lineage>
        <taxon>Bacteria</taxon>
        <taxon>Pseudomonadati</taxon>
        <taxon>Pseudomonadota</taxon>
        <taxon>Alphaproteobacteria</taxon>
        <taxon>Rhodobacterales</taxon>
        <taxon>Paracoccaceae</taxon>
        <taxon>Pseudorhodobacter</taxon>
    </lineage>
</organism>
<geneLocation type="plasmid" evidence="2 3">
    <name>unnamed1</name>
</geneLocation>
<dbReference type="InterPro" id="IPR029058">
    <property type="entry name" value="AB_hydrolase_fold"/>
</dbReference>
<keyword evidence="2" id="KW-0614">Plasmid</keyword>
<feature type="domain" description="AB hydrolase-1" evidence="1">
    <location>
        <begin position="35"/>
        <end position="258"/>
    </location>
</feature>
<dbReference type="SUPFAM" id="SSF53474">
    <property type="entry name" value="alpha/beta-Hydrolases"/>
    <property type="match status" value="1"/>
</dbReference>
<dbReference type="PANTHER" id="PTHR43433:SF5">
    <property type="entry name" value="AB HYDROLASE-1 DOMAIN-CONTAINING PROTEIN"/>
    <property type="match status" value="1"/>
</dbReference>
<accession>A0A4P8EL53</accession>
<dbReference type="GO" id="GO:0004806">
    <property type="term" value="F:triacylglycerol lipase activity"/>
    <property type="evidence" value="ECO:0007669"/>
    <property type="project" value="TreeGrafter"/>
</dbReference>
<sequence>MKHDLPTRPGDEFRFIEVEGHRLRVFTRDLEKAGPPLVICNGLGQAVEMLLPMMDELPDRPIITFDAAGVGRSDTPDVGASMQQHALMLRAVLDALDVEQFDILGISWGGALAQQIAHDMPDRCRKLVLAITSAGGIASWWGSPVALAEIMFPWRYFSKAYGDFIGPFMYGGEAILHPELFREYSRHAIRPSYEGYSAQVKAMCSWSSLPWLHQLKQPTQIIAGAGDTLIPIPNQILLASLIPNAKLQIYPAGHLVMYSRRAEIGQLVTGFLNAA</sequence>